<dbReference type="Gene3D" id="3.40.630.40">
    <property type="entry name" value="Zn-dependent exopeptidases"/>
    <property type="match status" value="1"/>
</dbReference>
<comment type="caution">
    <text evidence="3">The sequence shown here is derived from an EMBL/GenBank/DDBJ whole genome shotgun (WGS) entry which is preliminary data.</text>
</comment>
<proteinExistence type="predicted"/>
<evidence type="ECO:0000256" key="1">
    <source>
        <dbReference type="ARBA" id="ARBA00022801"/>
    </source>
</evidence>
<dbReference type="InterPro" id="IPR002508">
    <property type="entry name" value="MurNAc-LAA_cat"/>
</dbReference>
<dbReference type="GO" id="GO:0030288">
    <property type="term" value="C:outer membrane-bounded periplasmic space"/>
    <property type="evidence" value="ECO:0007669"/>
    <property type="project" value="TreeGrafter"/>
</dbReference>
<keyword evidence="4" id="KW-1185">Reference proteome</keyword>
<reference evidence="3 4" key="1">
    <citation type="journal article" date="2017" name="Genome Announc.">
        <title>Draft Genome Sequence of Romboutsia maritimum sp. nov. Strain CCRI-22766(T), Isolated from Coastal Estuarine Mud.</title>
        <authorList>
            <person name="Maheux A.F."/>
            <person name="Boudreau D.K."/>
            <person name="Berube E."/>
            <person name="Boissinot M."/>
            <person name="Raymond F."/>
            <person name="Brodeur S."/>
            <person name="Corbeil J."/>
            <person name="Brightwell G."/>
            <person name="Broda D."/>
            <person name="Omar R.F."/>
            <person name="Bergeron M.G."/>
        </authorList>
    </citation>
    <scope>NUCLEOTIDE SEQUENCE [LARGE SCALE GENOMIC DNA]</scope>
    <source>
        <strain evidence="3 4">CCRI-22766</strain>
    </source>
</reference>
<dbReference type="Proteomes" id="UP000243494">
    <property type="component" value="Unassembled WGS sequence"/>
</dbReference>
<evidence type="ECO:0000313" key="3">
    <source>
        <dbReference type="EMBL" id="RDY24998.1"/>
    </source>
</evidence>
<dbReference type="PANTHER" id="PTHR30404">
    <property type="entry name" value="N-ACETYLMURAMOYL-L-ALANINE AMIDASE"/>
    <property type="match status" value="1"/>
</dbReference>
<dbReference type="InterPro" id="IPR050695">
    <property type="entry name" value="N-acetylmuramoyl_amidase_3"/>
</dbReference>
<dbReference type="RefSeq" id="WP_115975850.1">
    <property type="nucleotide sequence ID" value="NZ_NOJZ02000001.1"/>
</dbReference>
<dbReference type="SUPFAM" id="SSF53187">
    <property type="entry name" value="Zn-dependent exopeptidases"/>
    <property type="match status" value="1"/>
</dbReference>
<feature type="domain" description="MurNAc-LAA" evidence="2">
    <location>
        <begin position="147"/>
        <end position="259"/>
    </location>
</feature>
<dbReference type="SMART" id="SM00646">
    <property type="entry name" value="Ami_3"/>
    <property type="match status" value="1"/>
</dbReference>
<keyword evidence="1" id="KW-0378">Hydrolase</keyword>
<dbReference type="OrthoDB" id="9806267at2"/>
<protein>
    <submittedName>
        <fullName evidence="3">N-acetylmuramoyl-L-alanine amidase</fullName>
    </submittedName>
</protein>
<name>A0A371IWZ9_9FIRM</name>
<evidence type="ECO:0000313" key="4">
    <source>
        <dbReference type="Proteomes" id="UP000243494"/>
    </source>
</evidence>
<dbReference type="GO" id="GO:0008745">
    <property type="term" value="F:N-acetylmuramoyl-L-alanine amidase activity"/>
    <property type="evidence" value="ECO:0007669"/>
    <property type="project" value="InterPro"/>
</dbReference>
<dbReference type="GO" id="GO:0009253">
    <property type="term" value="P:peptidoglycan catabolic process"/>
    <property type="evidence" value="ECO:0007669"/>
    <property type="project" value="InterPro"/>
</dbReference>
<gene>
    <name evidence="3" type="ORF">CHF27_002010</name>
</gene>
<dbReference type="Pfam" id="PF01520">
    <property type="entry name" value="Amidase_3"/>
    <property type="match status" value="1"/>
</dbReference>
<dbReference type="PANTHER" id="PTHR30404:SF0">
    <property type="entry name" value="N-ACETYLMURAMOYL-L-ALANINE AMIDASE AMIC"/>
    <property type="match status" value="1"/>
</dbReference>
<sequence>MSKKINNKNLNRKISSKKGRINKKKLILLLILIGIFLFCMMKSTQGISKIVKNITSKNIDSQEQVVKEDQFNLEEENKKVEKKYTIVVDPGHGGNDKGTQSKHTGVYEKDIALQIGKKVANKLSREKDVQVLITRTEDKYVSLSDRAKLANDQNADVLVSIHLNAESGGDSANGIETYYKDASVDGSDTLAQMVQETIVSYIKVKDRGIKGDVFEVIRESNMPSVLVECGFLTNPSEEKKLVEEKYQNSLSDGIVQGVLSFLDKNSKK</sequence>
<dbReference type="EMBL" id="NOJZ02000001">
    <property type="protein sequence ID" value="RDY24998.1"/>
    <property type="molecule type" value="Genomic_DNA"/>
</dbReference>
<dbReference type="CDD" id="cd02696">
    <property type="entry name" value="MurNAc-LAA"/>
    <property type="match status" value="1"/>
</dbReference>
<organism evidence="3 4">
    <name type="scientific">Romboutsia maritimum</name>
    <dbReference type="NCBI Taxonomy" id="2020948"/>
    <lineage>
        <taxon>Bacteria</taxon>
        <taxon>Bacillati</taxon>
        <taxon>Bacillota</taxon>
        <taxon>Clostridia</taxon>
        <taxon>Peptostreptococcales</taxon>
        <taxon>Peptostreptococcaceae</taxon>
        <taxon>Romboutsia</taxon>
    </lineage>
</organism>
<evidence type="ECO:0000259" key="2">
    <source>
        <dbReference type="SMART" id="SM00646"/>
    </source>
</evidence>
<accession>A0A371IWZ9</accession>
<dbReference type="AlphaFoldDB" id="A0A371IWZ9"/>